<evidence type="ECO:0000256" key="5">
    <source>
        <dbReference type="ARBA" id="ARBA00022989"/>
    </source>
</evidence>
<dbReference type="Gene3D" id="3.30.240.20">
    <property type="entry name" value="bsu07140 like domains"/>
    <property type="match status" value="1"/>
</dbReference>
<evidence type="ECO:0000256" key="6">
    <source>
        <dbReference type="ARBA" id="ARBA00023136"/>
    </source>
</evidence>
<evidence type="ECO:0000313" key="9">
    <source>
        <dbReference type="EMBL" id="SFE70092.1"/>
    </source>
</evidence>
<keyword evidence="10" id="KW-1185">Reference proteome</keyword>
<evidence type="ECO:0000256" key="2">
    <source>
        <dbReference type="ARBA" id="ARBA00006448"/>
    </source>
</evidence>
<reference evidence="9 10" key="1">
    <citation type="submission" date="2016-10" db="EMBL/GenBank/DDBJ databases">
        <authorList>
            <person name="de Groot N.N."/>
        </authorList>
    </citation>
    <scope>NUCLEOTIDE SEQUENCE [LARGE SCALE GENOMIC DNA]</scope>
    <source>
        <strain evidence="9 10">DSM 26130</strain>
    </source>
</reference>
<dbReference type="Pfam" id="PF04239">
    <property type="entry name" value="DUF421"/>
    <property type="match status" value="1"/>
</dbReference>
<protein>
    <submittedName>
        <fullName evidence="9">Uncharacterized membrane protein YcaP, DUF421 family</fullName>
    </submittedName>
</protein>
<evidence type="ECO:0000256" key="4">
    <source>
        <dbReference type="ARBA" id="ARBA00022692"/>
    </source>
</evidence>
<dbReference type="InterPro" id="IPR007353">
    <property type="entry name" value="DUF421"/>
</dbReference>
<evidence type="ECO:0000256" key="1">
    <source>
        <dbReference type="ARBA" id="ARBA00004651"/>
    </source>
</evidence>
<evidence type="ECO:0000256" key="3">
    <source>
        <dbReference type="ARBA" id="ARBA00022475"/>
    </source>
</evidence>
<dbReference type="AlphaFoldDB" id="A0A1I2CPL4"/>
<keyword evidence="4 7" id="KW-0812">Transmembrane</keyword>
<organism evidence="9 10">
    <name type="scientific">Spirosoma endophyticum</name>
    <dbReference type="NCBI Taxonomy" id="662367"/>
    <lineage>
        <taxon>Bacteria</taxon>
        <taxon>Pseudomonadati</taxon>
        <taxon>Bacteroidota</taxon>
        <taxon>Cytophagia</taxon>
        <taxon>Cytophagales</taxon>
        <taxon>Cytophagaceae</taxon>
        <taxon>Spirosoma</taxon>
    </lineage>
</organism>
<feature type="domain" description="YetF C-terminal" evidence="8">
    <location>
        <begin position="118"/>
        <end position="189"/>
    </location>
</feature>
<accession>A0A1I2CPL4</accession>
<gene>
    <name evidence="9" type="ORF">SAMN05216167_1189</name>
</gene>
<keyword evidence="3" id="KW-1003">Cell membrane</keyword>
<sequence>MGFRSWQASLRKTNSTMKKDDIYLYDWQRILIGEVPGMFYVEIIIRATAIYLLLVITMRLMGRRMASQLSRNEMAAMISMAAAVGVPILDAHRGLLPAYVIGVVVVFTQRIVSYYAAKSQRFEAISQGNISRLIENSVIQMPAMKEARLSRELLFAQLRSSGLTHLGHVKRMYMEANGAFTLIEETEPRPGLSILPEWDTEFIDQQEKVPGKNVCYHCGNPQPEAKAQSDACDKCGYSDWVPAFK</sequence>
<dbReference type="STRING" id="662367.SAMN05216167_1189"/>
<dbReference type="PANTHER" id="PTHR34582:SF6">
    <property type="entry name" value="UPF0702 TRANSMEMBRANE PROTEIN YCAP"/>
    <property type="match status" value="1"/>
</dbReference>
<name>A0A1I2CPL4_9BACT</name>
<keyword evidence="5 7" id="KW-1133">Transmembrane helix</keyword>
<evidence type="ECO:0000256" key="7">
    <source>
        <dbReference type="SAM" id="Phobius"/>
    </source>
</evidence>
<evidence type="ECO:0000259" key="8">
    <source>
        <dbReference type="Pfam" id="PF04239"/>
    </source>
</evidence>
<feature type="transmembrane region" description="Helical" evidence="7">
    <location>
        <begin position="98"/>
        <end position="117"/>
    </location>
</feature>
<proteinExistence type="inferred from homology"/>
<dbReference type="EMBL" id="FOLQ01000018">
    <property type="protein sequence ID" value="SFE70092.1"/>
    <property type="molecule type" value="Genomic_DNA"/>
</dbReference>
<dbReference type="PANTHER" id="PTHR34582">
    <property type="entry name" value="UPF0702 TRANSMEMBRANE PROTEIN YCAP"/>
    <property type="match status" value="1"/>
</dbReference>
<dbReference type="Proteomes" id="UP000198598">
    <property type="component" value="Unassembled WGS sequence"/>
</dbReference>
<evidence type="ECO:0000313" key="10">
    <source>
        <dbReference type="Proteomes" id="UP000198598"/>
    </source>
</evidence>
<comment type="subcellular location">
    <subcellularLocation>
        <location evidence="1">Cell membrane</location>
        <topology evidence="1">Multi-pass membrane protein</topology>
    </subcellularLocation>
</comment>
<feature type="transmembrane region" description="Helical" evidence="7">
    <location>
        <begin position="74"/>
        <end position="92"/>
    </location>
</feature>
<dbReference type="InterPro" id="IPR023090">
    <property type="entry name" value="UPF0702_alpha/beta_dom_sf"/>
</dbReference>
<feature type="transmembrane region" description="Helical" evidence="7">
    <location>
        <begin position="43"/>
        <end position="62"/>
    </location>
</feature>
<dbReference type="GO" id="GO:0005886">
    <property type="term" value="C:plasma membrane"/>
    <property type="evidence" value="ECO:0007669"/>
    <property type="project" value="UniProtKB-SubCell"/>
</dbReference>
<comment type="similarity">
    <text evidence="2">Belongs to the UPF0702 family.</text>
</comment>
<keyword evidence="6 7" id="KW-0472">Membrane</keyword>